<gene>
    <name evidence="7" type="ORF">GCM10023187_00570</name>
</gene>
<dbReference type="PANTHER" id="PTHR30213:SF1">
    <property type="entry name" value="INNER MEMBRANE PROTEIN YHJD"/>
    <property type="match status" value="1"/>
</dbReference>
<comment type="caution">
    <text evidence="7">The sequence shown here is derived from an EMBL/GenBank/DDBJ whole genome shotgun (WGS) entry which is preliminary data.</text>
</comment>
<keyword evidence="4 6" id="KW-1133">Transmembrane helix</keyword>
<name>A0ABP8JQU1_9BACT</name>
<feature type="transmembrane region" description="Helical" evidence="6">
    <location>
        <begin position="184"/>
        <end position="212"/>
    </location>
</feature>
<keyword evidence="5 6" id="KW-0472">Membrane</keyword>
<evidence type="ECO:0000256" key="3">
    <source>
        <dbReference type="ARBA" id="ARBA00022692"/>
    </source>
</evidence>
<feature type="transmembrane region" description="Helical" evidence="6">
    <location>
        <begin position="38"/>
        <end position="61"/>
    </location>
</feature>
<dbReference type="PANTHER" id="PTHR30213">
    <property type="entry name" value="INNER MEMBRANE PROTEIN YHJD"/>
    <property type="match status" value="1"/>
</dbReference>
<evidence type="ECO:0000256" key="1">
    <source>
        <dbReference type="ARBA" id="ARBA00004651"/>
    </source>
</evidence>
<evidence type="ECO:0000256" key="2">
    <source>
        <dbReference type="ARBA" id="ARBA00022475"/>
    </source>
</evidence>
<evidence type="ECO:0000313" key="8">
    <source>
        <dbReference type="Proteomes" id="UP001500936"/>
    </source>
</evidence>
<evidence type="ECO:0000313" key="7">
    <source>
        <dbReference type="EMBL" id="GAA4394580.1"/>
    </source>
</evidence>
<proteinExistence type="predicted"/>
<dbReference type="PIRSF" id="PIRSF035875">
    <property type="entry name" value="RNase_BN"/>
    <property type="match status" value="1"/>
</dbReference>
<comment type="subcellular location">
    <subcellularLocation>
        <location evidence="1">Cell membrane</location>
        <topology evidence="1">Multi-pass membrane protein</topology>
    </subcellularLocation>
</comment>
<reference evidence="8" key="1">
    <citation type="journal article" date="2019" name="Int. J. Syst. Evol. Microbiol.">
        <title>The Global Catalogue of Microorganisms (GCM) 10K type strain sequencing project: providing services to taxonomists for standard genome sequencing and annotation.</title>
        <authorList>
            <consortium name="The Broad Institute Genomics Platform"/>
            <consortium name="The Broad Institute Genome Sequencing Center for Infectious Disease"/>
            <person name="Wu L."/>
            <person name="Ma J."/>
        </authorList>
    </citation>
    <scope>NUCLEOTIDE SEQUENCE [LARGE SCALE GENOMIC DNA]</scope>
    <source>
        <strain evidence="8">JCM 17925</strain>
    </source>
</reference>
<accession>A0ABP8JQU1</accession>
<feature type="transmembrane region" description="Helical" evidence="6">
    <location>
        <begin position="224"/>
        <end position="244"/>
    </location>
</feature>
<dbReference type="InterPro" id="IPR017039">
    <property type="entry name" value="Virul_fac_BrkB"/>
</dbReference>
<dbReference type="NCBIfam" id="TIGR00765">
    <property type="entry name" value="yihY_not_rbn"/>
    <property type="match status" value="1"/>
</dbReference>
<dbReference type="Pfam" id="PF03631">
    <property type="entry name" value="Virul_fac_BrkB"/>
    <property type="match status" value="1"/>
</dbReference>
<dbReference type="Proteomes" id="UP001500936">
    <property type="component" value="Unassembled WGS sequence"/>
</dbReference>
<organism evidence="7 8">
    <name type="scientific">Nibrella viscosa</name>
    <dbReference type="NCBI Taxonomy" id="1084524"/>
    <lineage>
        <taxon>Bacteria</taxon>
        <taxon>Pseudomonadati</taxon>
        <taxon>Bacteroidota</taxon>
        <taxon>Cytophagia</taxon>
        <taxon>Cytophagales</taxon>
        <taxon>Spirosomataceae</taxon>
        <taxon>Nibrella</taxon>
    </lineage>
</organism>
<evidence type="ECO:0000256" key="6">
    <source>
        <dbReference type="SAM" id="Phobius"/>
    </source>
</evidence>
<sequence>MSMNKGSLTDAFKNLWAILLATFSGFSSDRVMKLSAALAYYTVFSLSPLLVLVISMVSLLYGDQAIEGQIFYQINEFMGDEAALQLQEMIRNVKLSGQTTTAAVTGGIALLAGATSVFIEIQDSINLIWRVKPKPQRGWLKLLKDRLRSFSLIISLGFLLLVSLILNGLIAALSNLLSQYFPEITILFVQLLNVVLSFGVTMLLFAIIFKYLPDVKISWKDVQWGAFFTALLFMVGRYLIALYIETTGTASAFGAAGSIVVILVWIYYSAVLLYLGAEFTRAYANHHGLRIKPADYAVYVEVREIERDVSVLPPQNTNSGQ</sequence>
<evidence type="ECO:0000256" key="4">
    <source>
        <dbReference type="ARBA" id="ARBA00022989"/>
    </source>
</evidence>
<keyword evidence="3 6" id="KW-0812">Transmembrane</keyword>
<feature type="transmembrane region" description="Helical" evidence="6">
    <location>
        <begin position="150"/>
        <end position="172"/>
    </location>
</feature>
<keyword evidence="8" id="KW-1185">Reference proteome</keyword>
<dbReference type="EMBL" id="BAABHB010000001">
    <property type="protein sequence ID" value="GAA4394580.1"/>
    <property type="molecule type" value="Genomic_DNA"/>
</dbReference>
<keyword evidence="2" id="KW-1003">Cell membrane</keyword>
<feature type="transmembrane region" description="Helical" evidence="6">
    <location>
        <begin position="250"/>
        <end position="275"/>
    </location>
</feature>
<protein>
    <submittedName>
        <fullName evidence="7">YihY/virulence factor BrkB family protein</fullName>
    </submittedName>
</protein>
<evidence type="ECO:0000256" key="5">
    <source>
        <dbReference type="ARBA" id="ARBA00023136"/>
    </source>
</evidence>